<name>A0A5J4P854_9ZZZZ</name>
<dbReference type="AlphaFoldDB" id="A0A5J4P854"/>
<protein>
    <submittedName>
        <fullName evidence="3">Uncharacterized protein</fullName>
    </submittedName>
</protein>
<proteinExistence type="inferred from homology"/>
<sequence>MKKNRKEEMFLAITESKKIVQGEGEDVQVSFEKHKIFLYKEDYEKFMDGLEQTIAYIQERQEIPKRDYYEKGGENDTRIIFVHGNLSSCQAKTFNNLAGCMQAYIYYFEFVFIKLTKHIVYLPSMKKVISYTETQKGIFLRCQRNGNVFQSVMPCVTASALQT</sequence>
<dbReference type="GO" id="GO:0000977">
    <property type="term" value="F:RNA polymerase II transcription regulatory region sequence-specific DNA binding"/>
    <property type="evidence" value="ECO:0007669"/>
    <property type="project" value="InterPro"/>
</dbReference>
<dbReference type="Pfam" id="PF11680">
    <property type="entry name" value="DUF3276"/>
    <property type="match status" value="1"/>
</dbReference>
<evidence type="ECO:0000256" key="2">
    <source>
        <dbReference type="ARBA" id="ARBA00023125"/>
    </source>
</evidence>
<comment type="similarity">
    <text evidence="1">Belongs to the PUR DNA-binding protein family.</text>
</comment>
<organism evidence="3">
    <name type="scientific">termite gut metagenome</name>
    <dbReference type="NCBI Taxonomy" id="433724"/>
    <lineage>
        <taxon>unclassified sequences</taxon>
        <taxon>metagenomes</taxon>
        <taxon>organismal metagenomes</taxon>
    </lineage>
</organism>
<gene>
    <name evidence="3" type="ORF">EZS27_043823</name>
</gene>
<dbReference type="Gene3D" id="3.10.450.700">
    <property type="match status" value="1"/>
</dbReference>
<reference evidence="3" key="1">
    <citation type="submission" date="2019-03" db="EMBL/GenBank/DDBJ databases">
        <title>Single cell metagenomics reveals metabolic interactions within the superorganism composed of flagellate Streblomastix strix and complex community of Bacteroidetes bacteria on its surface.</title>
        <authorList>
            <person name="Treitli S.C."/>
            <person name="Kolisko M."/>
            <person name="Husnik F."/>
            <person name="Keeling P."/>
            <person name="Hampl V."/>
        </authorList>
    </citation>
    <scope>NUCLEOTIDE SEQUENCE</scope>
    <source>
        <strain evidence="3">STM</strain>
    </source>
</reference>
<evidence type="ECO:0000313" key="3">
    <source>
        <dbReference type="EMBL" id="KAA6304529.1"/>
    </source>
</evidence>
<evidence type="ECO:0000256" key="1">
    <source>
        <dbReference type="ARBA" id="ARBA00009251"/>
    </source>
</evidence>
<accession>A0A5J4P854</accession>
<dbReference type="GO" id="GO:0032422">
    <property type="term" value="F:purine-rich negative regulatory element binding"/>
    <property type="evidence" value="ECO:0007669"/>
    <property type="project" value="InterPro"/>
</dbReference>
<keyword evidence="2" id="KW-0238">DNA-binding</keyword>
<dbReference type="EMBL" id="SNRY01011443">
    <property type="protein sequence ID" value="KAA6304529.1"/>
    <property type="molecule type" value="Genomic_DNA"/>
</dbReference>
<comment type="caution">
    <text evidence="3">The sequence shown here is derived from an EMBL/GenBank/DDBJ whole genome shotgun (WGS) entry which is preliminary data.</text>
</comment>
<dbReference type="InterPro" id="IPR006628">
    <property type="entry name" value="PUR-bd_fam"/>
</dbReference>